<dbReference type="AlphaFoldDB" id="A0A502GXP2"/>
<protein>
    <submittedName>
        <fullName evidence="1">Uncharacterized protein</fullName>
    </submittedName>
</protein>
<organism evidence="1 2">
    <name type="scientific">Hymenobacter nivis</name>
    <dbReference type="NCBI Taxonomy" id="1850093"/>
    <lineage>
        <taxon>Bacteria</taxon>
        <taxon>Pseudomonadati</taxon>
        <taxon>Bacteroidota</taxon>
        <taxon>Cytophagia</taxon>
        <taxon>Cytophagales</taxon>
        <taxon>Hymenobacteraceae</taxon>
        <taxon>Hymenobacter</taxon>
    </lineage>
</organism>
<accession>A0A502GXP2</accession>
<evidence type="ECO:0000313" key="1">
    <source>
        <dbReference type="EMBL" id="TPG66674.1"/>
    </source>
</evidence>
<dbReference type="Proteomes" id="UP000317646">
    <property type="component" value="Unassembled WGS sequence"/>
</dbReference>
<comment type="caution">
    <text evidence="1">The sequence shown here is derived from an EMBL/GenBank/DDBJ whole genome shotgun (WGS) entry which is preliminary data.</text>
</comment>
<reference evidence="1 2" key="1">
    <citation type="journal article" date="2019" name="Environ. Microbiol.">
        <title>Species interactions and distinct microbial communities in high Arctic permafrost affected cryosols are associated with the CH4 and CO2 gas fluxes.</title>
        <authorList>
            <person name="Altshuler I."/>
            <person name="Hamel J."/>
            <person name="Turney S."/>
            <person name="Magnuson E."/>
            <person name="Levesque R."/>
            <person name="Greer C."/>
            <person name="Whyte L.G."/>
        </authorList>
    </citation>
    <scope>NUCLEOTIDE SEQUENCE [LARGE SCALE GENOMIC DNA]</scope>
    <source>
        <strain evidence="1 2">S9.2P</strain>
    </source>
</reference>
<proteinExistence type="predicted"/>
<name>A0A502GXP2_9BACT</name>
<gene>
    <name evidence="1" type="ORF">EAH73_09810</name>
</gene>
<dbReference type="EMBL" id="RCYZ01000003">
    <property type="protein sequence ID" value="TPG66674.1"/>
    <property type="molecule type" value="Genomic_DNA"/>
</dbReference>
<evidence type="ECO:0000313" key="2">
    <source>
        <dbReference type="Proteomes" id="UP000317646"/>
    </source>
</evidence>
<sequence>MRTRRVTLIDYLFVVSRQALGSGARRGLLLLWLGALLPLAARAQLPGMGHSQLRIGSDTVRRHAVARLPKPRVVAFFDARYSIINGHFVTINGLKLGLEWKNRLRTGAAVYFLSSRIPTRRARPDGVDDDARADLRFRYLALYGEYVLIENRRWELSVPIQAGLGNAYVEYISPDGTHQETPHDFMGVIEPSANAQMRIFRWAGLGAGAGWRAPVFVNAAVRKELSGPIFFLRGKLFVNDLVAVVRGRERLFSQKGLRSE</sequence>
<keyword evidence="2" id="KW-1185">Reference proteome</keyword>